<evidence type="ECO:0000256" key="3">
    <source>
        <dbReference type="ARBA" id="ARBA00022723"/>
    </source>
</evidence>
<gene>
    <name evidence="8" type="primary">radC</name>
    <name evidence="8" type="ORF">I6J18_00170</name>
</gene>
<evidence type="ECO:0000256" key="5">
    <source>
        <dbReference type="ARBA" id="ARBA00022833"/>
    </source>
</evidence>
<dbReference type="GO" id="GO:0006508">
    <property type="term" value="P:proteolysis"/>
    <property type="evidence" value="ECO:0007669"/>
    <property type="project" value="UniProtKB-KW"/>
</dbReference>
<evidence type="ECO:0000256" key="2">
    <source>
        <dbReference type="ARBA" id="ARBA00022670"/>
    </source>
</evidence>
<dbReference type="PANTHER" id="PTHR30471">
    <property type="entry name" value="DNA REPAIR PROTEIN RADC"/>
    <property type="match status" value="1"/>
</dbReference>
<organism evidence="8 9">
    <name type="scientific">Peribacillus psychrosaccharolyticus</name>
    <name type="common">Bacillus psychrosaccharolyticus</name>
    <dbReference type="NCBI Taxonomy" id="1407"/>
    <lineage>
        <taxon>Bacteria</taxon>
        <taxon>Bacillati</taxon>
        <taxon>Bacillota</taxon>
        <taxon>Bacilli</taxon>
        <taxon>Bacillales</taxon>
        <taxon>Bacillaceae</taxon>
        <taxon>Peribacillus</taxon>
    </lineage>
</organism>
<evidence type="ECO:0000259" key="7">
    <source>
        <dbReference type="PROSITE" id="PS50249"/>
    </source>
</evidence>
<keyword evidence="2" id="KW-0645">Protease</keyword>
<name>A0A974NI98_PERPY</name>
<dbReference type="PANTHER" id="PTHR30471:SF3">
    <property type="entry name" value="UPF0758 PROTEIN YEES-RELATED"/>
    <property type="match status" value="1"/>
</dbReference>
<dbReference type="AlphaFoldDB" id="A0A974NI98"/>
<dbReference type="EMBL" id="CP068052">
    <property type="protein sequence ID" value="QQS98460.1"/>
    <property type="molecule type" value="Genomic_DNA"/>
</dbReference>
<dbReference type="CDD" id="cd08071">
    <property type="entry name" value="MPN_DUF2466"/>
    <property type="match status" value="1"/>
</dbReference>
<geneLocation type="plasmid" evidence="8 9">
    <name>unnamed</name>
</geneLocation>
<proteinExistence type="inferred from homology"/>
<dbReference type="Gene3D" id="3.40.140.10">
    <property type="entry name" value="Cytidine Deaminase, domain 2"/>
    <property type="match status" value="1"/>
</dbReference>
<evidence type="ECO:0000256" key="4">
    <source>
        <dbReference type="ARBA" id="ARBA00022801"/>
    </source>
</evidence>
<dbReference type="NCBIfam" id="TIGR00608">
    <property type="entry name" value="radc"/>
    <property type="match status" value="1"/>
</dbReference>
<keyword evidence="8" id="KW-0614">Plasmid</keyword>
<evidence type="ECO:0000256" key="1">
    <source>
        <dbReference type="ARBA" id="ARBA00010243"/>
    </source>
</evidence>
<dbReference type="GO" id="GO:0008237">
    <property type="term" value="F:metallopeptidase activity"/>
    <property type="evidence" value="ECO:0007669"/>
    <property type="project" value="UniProtKB-KW"/>
</dbReference>
<keyword evidence="3" id="KW-0479">Metal-binding</keyword>
<dbReference type="InterPro" id="IPR025657">
    <property type="entry name" value="RadC_JAB"/>
</dbReference>
<accession>A0A974NI98</accession>
<dbReference type="InterPro" id="IPR001405">
    <property type="entry name" value="UPF0758"/>
</dbReference>
<dbReference type="Pfam" id="PF04002">
    <property type="entry name" value="RadC"/>
    <property type="match status" value="1"/>
</dbReference>
<comment type="similarity">
    <text evidence="1">Belongs to the UPF0758 family.</text>
</comment>
<feature type="domain" description="MPN" evidence="7">
    <location>
        <begin position="27"/>
        <end position="150"/>
    </location>
</feature>
<keyword evidence="9" id="KW-1185">Reference proteome</keyword>
<sequence>MELTAIFEVIRIKQEIRETKELYENYVIRSLFDAQDLAASYIAGEDREVFLVMMLNTKNQVIGLHRAHVGSLNASVVHPRDVLKCAILNNANSIIVSHQHPSGDPTPSREDIDVTKRLAEAGRLLGIEVLDHVIVTHTGKHVSLKEKGYL</sequence>
<dbReference type="GO" id="GO:0046872">
    <property type="term" value="F:metal ion binding"/>
    <property type="evidence" value="ECO:0007669"/>
    <property type="project" value="UniProtKB-KW"/>
</dbReference>
<keyword evidence="6" id="KW-0482">Metalloprotease</keyword>
<dbReference type="KEGG" id="ppsr:I6J18_00170"/>
<keyword evidence="4" id="KW-0378">Hydrolase</keyword>
<reference evidence="8 9" key="1">
    <citation type="submission" date="2021-01" db="EMBL/GenBank/DDBJ databases">
        <title>FDA dAtabase for Regulatory Grade micrObial Sequences (FDA-ARGOS): Supporting development and validation of Infectious Disease Dx tests.</title>
        <authorList>
            <person name="Nelson B."/>
            <person name="Plummer A."/>
            <person name="Tallon L."/>
            <person name="Sadzewicz L."/>
            <person name="Zhao X."/>
            <person name="Boylan J."/>
            <person name="Ott S."/>
            <person name="Bowen H."/>
            <person name="Vavikolanu K."/>
            <person name="Mehta A."/>
            <person name="Aluvathingal J."/>
            <person name="Nadendla S."/>
            <person name="Myers T."/>
            <person name="Yan Y."/>
            <person name="Sichtig H."/>
        </authorList>
    </citation>
    <scope>NUCLEOTIDE SEQUENCE [LARGE SCALE GENOMIC DNA]</scope>
    <source>
        <strain evidence="8 9">FDAARGOS_1161</strain>
        <plasmid evidence="8 9">unnamed</plasmid>
    </source>
</reference>
<dbReference type="Proteomes" id="UP000595254">
    <property type="component" value="Plasmid unnamed"/>
</dbReference>
<dbReference type="InterPro" id="IPR037518">
    <property type="entry name" value="MPN"/>
</dbReference>
<evidence type="ECO:0000256" key="6">
    <source>
        <dbReference type="ARBA" id="ARBA00023049"/>
    </source>
</evidence>
<dbReference type="PROSITE" id="PS50249">
    <property type="entry name" value="MPN"/>
    <property type="match status" value="1"/>
</dbReference>
<evidence type="ECO:0000313" key="8">
    <source>
        <dbReference type="EMBL" id="QQS98460.1"/>
    </source>
</evidence>
<evidence type="ECO:0000313" key="9">
    <source>
        <dbReference type="Proteomes" id="UP000595254"/>
    </source>
</evidence>
<keyword evidence="5" id="KW-0862">Zinc</keyword>
<protein>
    <submittedName>
        <fullName evidence="8">DNA repair protein RadC</fullName>
    </submittedName>
</protein>